<dbReference type="AlphaFoldDB" id="A0A6A5Y1J0"/>
<dbReference type="GeneID" id="54284327"/>
<reference evidence="2" key="1">
    <citation type="journal article" date="2020" name="Stud. Mycol.">
        <title>101 Dothideomycetes genomes: a test case for predicting lifestyles and emergence of pathogens.</title>
        <authorList>
            <person name="Haridas S."/>
            <person name="Albert R."/>
            <person name="Binder M."/>
            <person name="Bloem J."/>
            <person name="Labutti K."/>
            <person name="Salamov A."/>
            <person name="Andreopoulos B."/>
            <person name="Baker S."/>
            <person name="Barry K."/>
            <person name="Bills G."/>
            <person name="Bluhm B."/>
            <person name="Cannon C."/>
            <person name="Castanera R."/>
            <person name="Culley D."/>
            <person name="Daum C."/>
            <person name="Ezra D."/>
            <person name="Gonzalez J."/>
            <person name="Henrissat B."/>
            <person name="Kuo A."/>
            <person name="Liang C."/>
            <person name="Lipzen A."/>
            <person name="Lutzoni F."/>
            <person name="Magnuson J."/>
            <person name="Mondo S."/>
            <person name="Nolan M."/>
            <person name="Ohm R."/>
            <person name="Pangilinan J."/>
            <person name="Park H.-J."/>
            <person name="Ramirez L."/>
            <person name="Alfaro M."/>
            <person name="Sun H."/>
            <person name="Tritt A."/>
            <person name="Yoshinaga Y."/>
            <person name="Zwiers L.-H."/>
            <person name="Turgeon B."/>
            <person name="Goodwin S."/>
            <person name="Spatafora J."/>
            <person name="Crous P."/>
            <person name="Grigoriev I."/>
        </authorList>
    </citation>
    <scope>NUCLEOTIDE SEQUENCE</scope>
    <source>
        <strain evidence="2">CBS 175.79</strain>
    </source>
</reference>
<dbReference type="RefSeq" id="XP_033387029.1">
    <property type="nucleotide sequence ID" value="XM_033526930.1"/>
</dbReference>
<feature type="transmembrane region" description="Helical" evidence="1">
    <location>
        <begin position="80"/>
        <end position="102"/>
    </location>
</feature>
<keyword evidence="3" id="KW-1185">Reference proteome</keyword>
<dbReference type="EMBL" id="ML978067">
    <property type="protein sequence ID" value="KAF2018690.1"/>
    <property type="molecule type" value="Genomic_DNA"/>
</dbReference>
<keyword evidence="1" id="KW-0812">Transmembrane</keyword>
<keyword evidence="1" id="KW-1133">Transmembrane helix</keyword>
<evidence type="ECO:0000313" key="2">
    <source>
        <dbReference type="EMBL" id="KAF2018690.1"/>
    </source>
</evidence>
<keyword evidence="1" id="KW-0472">Membrane</keyword>
<dbReference type="OrthoDB" id="3559694at2759"/>
<name>A0A6A5Y1J0_9PLEO</name>
<evidence type="ECO:0008006" key="4">
    <source>
        <dbReference type="Google" id="ProtNLM"/>
    </source>
</evidence>
<feature type="transmembrane region" description="Helical" evidence="1">
    <location>
        <begin position="49"/>
        <end position="68"/>
    </location>
</feature>
<dbReference type="Proteomes" id="UP000799778">
    <property type="component" value="Unassembled WGS sequence"/>
</dbReference>
<protein>
    <recommendedName>
        <fullName evidence="4">Nuclear pore assembly and biogenesis-domain-containing protein</fullName>
    </recommendedName>
</protein>
<organism evidence="2 3">
    <name type="scientific">Aaosphaeria arxii CBS 175.79</name>
    <dbReference type="NCBI Taxonomy" id="1450172"/>
    <lineage>
        <taxon>Eukaryota</taxon>
        <taxon>Fungi</taxon>
        <taxon>Dikarya</taxon>
        <taxon>Ascomycota</taxon>
        <taxon>Pezizomycotina</taxon>
        <taxon>Dothideomycetes</taxon>
        <taxon>Pleosporomycetidae</taxon>
        <taxon>Pleosporales</taxon>
        <taxon>Pleosporales incertae sedis</taxon>
        <taxon>Aaosphaeria</taxon>
    </lineage>
</organism>
<dbReference type="InterPro" id="IPR024316">
    <property type="entry name" value="APQ12"/>
</dbReference>
<evidence type="ECO:0000256" key="1">
    <source>
        <dbReference type="SAM" id="Phobius"/>
    </source>
</evidence>
<gene>
    <name evidence="2" type="ORF">BU24DRAFT_418214</name>
</gene>
<sequence>MDILQDYLPLLHNLLPPSIISPFFKTLTTIFATLQTISTHLHPLYTRVLTAPDATSVLLLIVILFLSFKILDMAYRAVLFWVRLVLRIAFWGTVGFVGVWIYKRGVDGFIDDVEGLARFWWGEWERFEGDVRDNRRRKEEEIFLSQQASRGRSGKSWGRW</sequence>
<evidence type="ECO:0000313" key="3">
    <source>
        <dbReference type="Proteomes" id="UP000799778"/>
    </source>
</evidence>
<accession>A0A6A5Y1J0</accession>
<dbReference type="Pfam" id="PF12716">
    <property type="entry name" value="Apq12"/>
    <property type="match status" value="1"/>
</dbReference>
<proteinExistence type="predicted"/>